<proteinExistence type="predicted"/>
<gene>
    <name evidence="1" type="ORF">KSK55_09270</name>
</gene>
<sequence>MEVTDLTYAEIKDISVSEYLSGFQYIHIIKANRPKIKKKREHAYEGICSALSRLTGNLTDYIIQAREERI</sequence>
<dbReference type="EMBL" id="CP077107">
    <property type="protein sequence ID" value="QXO93569.1"/>
    <property type="molecule type" value="Genomic_DNA"/>
</dbReference>
<dbReference type="Proteomes" id="UP000694228">
    <property type="component" value="Chromosome"/>
</dbReference>
<evidence type="ECO:0000313" key="2">
    <source>
        <dbReference type="Proteomes" id="UP000694228"/>
    </source>
</evidence>
<evidence type="ECO:0000313" key="1">
    <source>
        <dbReference type="EMBL" id="QXO93569.1"/>
    </source>
</evidence>
<dbReference type="OrthoDB" id="118821at2157"/>
<protein>
    <submittedName>
        <fullName evidence="1">Uncharacterized protein</fullName>
    </submittedName>
</protein>
<name>A0A8F5ZFM4_METHU</name>
<reference evidence="1 2" key="1">
    <citation type="submission" date="2021-06" db="EMBL/GenBank/DDBJ databases">
        <title>Complete genome sequence of the secondary alcohol utilizing methanogen Methanospirillum hungatei strain GP1.</title>
        <authorList>
            <person name="Day L.A."/>
            <person name="Costa K.C."/>
        </authorList>
    </citation>
    <scope>NUCLEOTIDE SEQUENCE [LARGE SCALE GENOMIC DNA]</scope>
    <source>
        <strain evidence="1 2">GP1</strain>
    </source>
</reference>
<dbReference type="AlphaFoldDB" id="A0A8F5ZFM4"/>
<accession>A0A8F5ZFM4</accession>
<organism evidence="1 2">
    <name type="scientific">Methanospirillum hungatei</name>
    <dbReference type="NCBI Taxonomy" id="2203"/>
    <lineage>
        <taxon>Archaea</taxon>
        <taxon>Methanobacteriati</taxon>
        <taxon>Methanobacteriota</taxon>
        <taxon>Stenosarchaea group</taxon>
        <taxon>Methanomicrobia</taxon>
        <taxon>Methanomicrobiales</taxon>
        <taxon>Methanospirillaceae</taxon>
        <taxon>Methanospirillum</taxon>
    </lineage>
</organism>